<dbReference type="InterPro" id="IPR014729">
    <property type="entry name" value="Rossmann-like_a/b/a_fold"/>
</dbReference>
<keyword evidence="7" id="KW-0520">NAD</keyword>
<dbReference type="GO" id="GO:0009435">
    <property type="term" value="P:NAD+ biosynthetic process"/>
    <property type="evidence" value="ECO:0007669"/>
    <property type="project" value="UniProtKB-UniPathway"/>
</dbReference>
<evidence type="ECO:0000313" key="11">
    <source>
        <dbReference type="Proteomes" id="UP000813444"/>
    </source>
</evidence>
<dbReference type="PANTHER" id="PTHR31285">
    <property type="entry name" value="NICOTINAMIDE MONONUCLEOTIDE ADENYLYLTRANSFERASE"/>
    <property type="match status" value="1"/>
</dbReference>
<feature type="compositionally biased region" description="Polar residues" evidence="9">
    <location>
        <begin position="18"/>
        <end position="29"/>
    </location>
</feature>
<dbReference type="GO" id="GO:0000309">
    <property type="term" value="F:nicotinamide-nucleotide adenylyltransferase activity"/>
    <property type="evidence" value="ECO:0007669"/>
    <property type="project" value="UniProtKB-EC"/>
</dbReference>
<evidence type="ECO:0000256" key="2">
    <source>
        <dbReference type="ARBA" id="ARBA00022642"/>
    </source>
</evidence>
<keyword evidence="11" id="KW-1185">Reference proteome</keyword>
<organism evidence="10 11">
    <name type="scientific">Stachybotrys elegans</name>
    <dbReference type="NCBI Taxonomy" id="80388"/>
    <lineage>
        <taxon>Eukaryota</taxon>
        <taxon>Fungi</taxon>
        <taxon>Dikarya</taxon>
        <taxon>Ascomycota</taxon>
        <taxon>Pezizomycotina</taxon>
        <taxon>Sordariomycetes</taxon>
        <taxon>Hypocreomycetidae</taxon>
        <taxon>Hypocreales</taxon>
        <taxon>Stachybotryaceae</taxon>
        <taxon>Stachybotrys</taxon>
    </lineage>
</organism>
<name>A0A8K0STV6_9HYPO</name>
<keyword evidence="3" id="KW-0808">Transferase</keyword>
<dbReference type="CDD" id="cd02165">
    <property type="entry name" value="NMNAT"/>
    <property type="match status" value="1"/>
</dbReference>
<accession>A0A8K0STV6</accession>
<evidence type="ECO:0000256" key="9">
    <source>
        <dbReference type="SAM" id="MobiDB-lite"/>
    </source>
</evidence>
<keyword evidence="4" id="KW-0548">Nucleotidyltransferase</keyword>
<evidence type="ECO:0008006" key="12">
    <source>
        <dbReference type="Google" id="ProtNLM"/>
    </source>
</evidence>
<evidence type="ECO:0000256" key="6">
    <source>
        <dbReference type="ARBA" id="ARBA00022840"/>
    </source>
</evidence>
<evidence type="ECO:0000256" key="4">
    <source>
        <dbReference type="ARBA" id="ARBA00022695"/>
    </source>
</evidence>
<dbReference type="AlphaFoldDB" id="A0A8K0STV6"/>
<dbReference type="UniPathway" id="UPA00253">
    <property type="reaction ID" value="UER00600"/>
</dbReference>
<feature type="compositionally biased region" description="Basic and acidic residues" evidence="9">
    <location>
        <begin position="1"/>
        <end position="17"/>
    </location>
</feature>
<keyword evidence="5" id="KW-0547">Nucleotide-binding</keyword>
<keyword evidence="6" id="KW-0067">ATP-binding</keyword>
<gene>
    <name evidence="10" type="ORF">B0I35DRAFT_427863</name>
</gene>
<evidence type="ECO:0000256" key="1">
    <source>
        <dbReference type="ARBA" id="ARBA00004790"/>
    </source>
</evidence>
<evidence type="ECO:0000313" key="10">
    <source>
        <dbReference type="EMBL" id="KAH7320830.1"/>
    </source>
</evidence>
<evidence type="ECO:0000256" key="7">
    <source>
        <dbReference type="ARBA" id="ARBA00023027"/>
    </source>
</evidence>
<evidence type="ECO:0000256" key="5">
    <source>
        <dbReference type="ARBA" id="ARBA00022741"/>
    </source>
</evidence>
<dbReference type="GO" id="GO:0005634">
    <property type="term" value="C:nucleus"/>
    <property type="evidence" value="ECO:0007669"/>
    <property type="project" value="TreeGrafter"/>
</dbReference>
<evidence type="ECO:0000256" key="8">
    <source>
        <dbReference type="ARBA" id="ARBA00049001"/>
    </source>
</evidence>
<comment type="caution">
    <text evidence="10">The sequence shown here is derived from an EMBL/GenBank/DDBJ whole genome shotgun (WGS) entry which is preliminary data.</text>
</comment>
<dbReference type="InterPro" id="IPR005248">
    <property type="entry name" value="NadD/NMNAT"/>
</dbReference>
<evidence type="ECO:0000256" key="3">
    <source>
        <dbReference type="ARBA" id="ARBA00022679"/>
    </source>
</evidence>
<protein>
    <recommendedName>
        <fullName evidence="12">Nicotinamide-nucleotide adenylyltransferase</fullName>
    </recommendedName>
</protein>
<feature type="region of interest" description="Disordered" evidence="9">
    <location>
        <begin position="1"/>
        <end position="29"/>
    </location>
</feature>
<dbReference type="OrthoDB" id="5591297at2759"/>
<keyword evidence="2" id="KW-0662">Pyridine nucleotide biosynthesis</keyword>
<reference evidence="10" key="1">
    <citation type="journal article" date="2021" name="Nat. Commun.">
        <title>Genetic determinants of endophytism in the Arabidopsis root mycobiome.</title>
        <authorList>
            <person name="Mesny F."/>
            <person name="Miyauchi S."/>
            <person name="Thiergart T."/>
            <person name="Pickel B."/>
            <person name="Atanasova L."/>
            <person name="Karlsson M."/>
            <person name="Huettel B."/>
            <person name="Barry K.W."/>
            <person name="Haridas S."/>
            <person name="Chen C."/>
            <person name="Bauer D."/>
            <person name="Andreopoulos W."/>
            <person name="Pangilinan J."/>
            <person name="LaButti K."/>
            <person name="Riley R."/>
            <person name="Lipzen A."/>
            <person name="Clum A."/>
            <person name="Drula E."/>
            <person name="Henrissat B."/>
            <person name="Kohler A."/>
            <person name="Grigoriev I.V."/>
            <person name="Martin F.M."/>
            <person name="Hacquard S."/>
        </authorList>
    </citation>
    <scope>NUCLEOTIDE SEQUENCE</scope>
    <source>
        <strain evidence="10">MPI-CAGE-CH-0235</strain>
    </source>
</reference>
<dbReference type="PANTHER" id="PTHR31285:SF0">
    <property type="entry name" value="NICOTINAMIDE MONONUCLEOTIDE ADENYLYLTRANSFERASE"/>
    <property type="match status" value="1"/>
</dbReference>
<dbReference type="GO" id="GO:0005524">
    <property type="term" value="F:ATP binding"/>
    <property type="evidence" value="ECO:0007669"/>
    <property type="project" value="UniProtKB-KW"/>
</dbReference>
<dbReference type="EMBL" id="JAGPNK010000005">
    <property type="protein sequence ID" value="KAH7320830.1"/>
    <property type="molecule type" value="Genomic_DNA"/>
</dbReference>
<comment type="catalytic activity">
    <reaction evidence="8">
        <text>beta-nicotinamide D-ribonucleotide + ATP + H(+) = diphosphate + NAD(+)</text>
        <dbReference type="Rhea" id="RHEA:21360"/>
        <dbReference type="ChEBI" id="CHEBI:14649"/>
        <dbReference type="ChEBI" id="CHEBI:15378"/>
        <dbReference type="ChEBI" id="CHEBI:30616"/>
        <dbReference type="ChEBI" id="CHEBI:33019"/>
        <dbReference type="ChEBI" id="CHEBI:57540"/>
        <dbReference type="EC" id="2.7.7.1"/>
    </reaction>
</comment>
<dbReference type="SUPFAM" id="SSF52374">
    <property type="entry name" value="Nucleotidylyl transferase"/>
    <property type="match status" value="1"/>
</dbReference>
<dbReference type="Gene3D" id="3.40.50.620">
    <property type="entry name" value="HUPs"/>
    <property type="match status" value="1"/>
</dbReference>
<dbReference type="GO" id="GO:0005737">
    <property type="term" value="C:cytoplasm"/>
    <property type="evidence" value="ECO:0007669"/>
    <property type="project" value="TreeGrafter"/>
</dbReference>
<sequence length="316" mass="35246">MVKRDDPRKHRPSDKTSHITPDTMQRQGTKSVAEYFARSLTAFQSSGRSFESISTLRYNGNSQERRTEKRLVVLDSSFNPPTKAHAQMARSAIDAAAEPSRTRLVLLLAVNNADKAPKPASFPIRLGMMEAFAHDLISELRLHSESNKAPDSYDGLEIDLAVTTLPYFHDKSRAIAESGIYPSNTEQVFLAGFDTLIRIFNPKYYGQGRPGGMKAALGPLFERARLRITTRPDDEWGTLQEQMNYLEELKQGRLEEVGGEREWADKVDMVEGVGGAVSSSKVRDLVKGGQLDILGDLVGEGVREWIVEEGLYRDEA</sequence>
<proteinExistence type="predicted"/>
<dbReference type="Proteomes" id="UP000813444">
    <property type="component" value="Unassembled WGS sequence"/>
</dbReference>
<comment type="pathway">
    <text evidence="1">Cofactor biosynthesis; NAD(+) biosynthesis.</text>
</comment>
<dbReference type="GO" id="GO:0016887">
    <property type="term" value="F:ATP hydrolysis activity"/>
    <property type="evidence" value="ECO:0007669"/>
    <property type="project" value="TreeGrafter"/>
</dbReference>